<accession>A0A194VY82</accession>
<organism evidence="1 2">
    <name type="scientific">Cytospora mali</name>
    <name type="common">Apple Valsa canker fungus</name>
    <name type="synonym">Valsa mali</name>
    <dbReference type="NCBI Taxonomy" id="578113"/>
    <lineage>
        <taxon>Eukaryota</taxon>
        <taxon>Fungi</taxon>
        <taxon>Dikarya</taxon>
        <taxon>Ascomycota</taxon>
        <taxon>Pezizomycotina</taxon>
        <taxon>Sordariomycetes</taxon>
        <taxon>Sordariomycetidae</taxon>
        <taxon>Diaporthales</taxon>
        <taxon>Cytosporaceae</taxon>
        <taxon>Cytospora</taxon>
    </lineage>
</organism>
<keyword evidence="2" id="KW-1185">Reference proteome</keyword>
<dbReference type="SMR" id="A0A194VY82"/>
<gene>
    <name evidence="1" type="ORF">VM1G_04109</name>
</gene>
<evidence type="ECO:0000313" key="2">
    <source>
        <dbReference type="Proteomes" id="UP000078559"/>
    </source>
</evidence>
<sequence>MEQPMLAVNQQKGLSHKVTPNLLPCRIQHDGPIGPADAYWMPVEESDEKRISYFRGRKLHGKALKVPEGYRGVVVERKDAPKPQAPRPDEPEVIDIDAEDEVPLGALDAKAEFDEIMVWGHESMADAASDPYVRGIEEWVKMAEQVHSYDTEKGN</sequence>
<dbReference type="CDD" id="cd09271">
    <property type="entry name" value="RNase_H2-C"/>
    <property type="match status" value="1"/>
</dbReference>
<dbReference type="OrthoDB" id="6222486at2759"/>
<dbReference type="InterPro" id="IPR013924">
    <property type="entry name" value="RNase_H2_suC"/>
</dbReference>
<evidence type="ECO:0000313" key="1">
    <source>
        <dbReference type="EMBL" id="KUI68967.1"/>
    </source>
</evidence>
<dbReference type="Gene3D" id="2.40.128.680">
    <property type="match status" value="1"/>
</dbReference>
<name>A0A194VY82_CYTMA</name>
<proteinExistence type="predicted"/>
<dbReference type="PANTHER" id="PTHR47204:SF1">
    <property type="entry name" value="RIBONUCLEASE H2 SUBUNIT C"/>
    <property type="match status" value="1"/>
</dbReference>
<reference evidence="1" key="1">
    <citation type="submission" date="2014-12" db="EMBL/GenBank/DDBJ databases">
        <title>Genome Sequence of Valsa Canker Pathogens Uncovers a Specific Adaption of Colonization on Woody Bark.</title>
        <authorList>
            <person name="Yin Z."/>
            <person name="Liu H."/>
            <person name="Gao X."/>
            <person name="Li Z."/>
            <person name="Song N."/>
            <person name="Ke X."/>
            <person name="Dai Q."/>
            <person name="Wu Y."/>
            <person name="Sun Y."/>
            <person name="Xu J.-R."/>
            <person name="Kang Z.K."/>
            <person name="Wang L."/>
            <person name="Huang L."/>
        </authorList>
    </citation>
    <scope>NUCLEOTIDE SEQUENCE [LARGE SCALE GENOMIC DNA]</scope>
    <source>
        <strain evidence="1">03-8</strain>
    </source>
</reference>
<dbReference type="EMBL" id="CM003101">
    <property type="protein sequence ID" value="KUI68967.1"/>
    <property type="molecule type" value="Genomic_DNA"/>
</dbReference>
<dbReference type="GO" id="GO:0006401">
    <property type="term" value="P:RNA catabolic process"/>
    <property type="evidence" value="ECO:0007669"/>
    <property type="project" value="InterPro"/>
</dbReference>
<dbReference type="Proteomes" id="UP000078559">
    <property type="component" value="Chromosome 4"/>
</dbReference>
<dbReference type="AlphaFoldDB" id="A0A194VY82"/>
<dbReference type="PANTHER" id="PTHR47204">
    <property type="entry name" value="OS02G0168900 PROTEIN"/>
    <property type="match status" value="1"/>
</dbReference>
<protein>
    <submittedName>
        <fullName evidence="1">Uncharacterized protein</fullName>
    </submittedName>
</protein>
<dbReference type="Pfam" id="PF08615">
    <property type="entry name" value="RNase_H2_suC"/>
    <property type="match status" value="1"/>
</dbReference>
<dbReference type="GO" id="GO:0032299">
    <property type="term" value="C:ribonuclease H2 complex"/>
    <property type="evidence" value="ECO:0007669"/>
    <property type="project" value="InterPro"/>
</dbReference>